<feature type="chain" id="PRO_5044770666" description="Ig-like domain-containing protein" evidence="6">
    <location>
        <begin position="24"/>
        <end position="467"/>
    </location>
</feature>
<dbReference type="InterPro" id="IPR032675">
    <property type="entry name" value="LRR_dom_sf"/>
</dbReference>
<keyword evidence="9" id="KW-1185">Reference proteome</keyword>
<dbReference type="SMART" id="SM00409">
    <property type="entry name" value="IG"/>
    <property type="match status" value="1"/>
</dbReference>
<dbReference type="EMBL" id="JBHFQA010000002">
    <property type="protein sequence ID" value="KAL2102641.1"/>
    <property type="molecule type" value="Genomic_DNA"/>
</dbReference>
<keyword evidence="4" id="KW-1015">Disulfide bond</keyword>
<dbReference type="InterPro" id="IPR003591">
    <property type="entry name" value="Leu-rich_rpt_typical-subtyp"/>
</dbReference>
<reference evidence="8 9" key="1">
    <citation type="submission" date="2024-09" db="EMBL/GenBank/DDBJ databases">
        <title>A chromosome-level genome assembly of Gray's grenadier anchovy, Coilia grayii.</title>
        <authorList>
            <person name="Fu Z."/>
        </authorList>
    </citation>
    <scope>NUCLEOTIDE SEQUENCE [LARGE SCALE GENOMIC DNA]</scope>
    <source>
        <strain evidence="8">G4</strain>
        <tissue evidence="8">Muscle</tissue>
    </source>
</reference>
<keyword evidence="5" id="KW-1133">Transmembrane helix</keyword>
<dbReference type="InterPro" id="IPR036179">
    <property type="entry name" value="Ig-like_dom_sf"/>
</dbReference>
<evidence type="ECO:0000256" key="1">
    <source>
        <dbReference type="ARBA" id="ARBA00022614"/>
    </source>
</evidence>
<organism evidence="8 9">
    <name type="scientific">Coilia grayii</name>
    <name type="common">Gray's grenadier anchovy</name>
    <dbReference type="NCBI Taxonomy" id="363190"/>
    <lineage>
        <taxon>Eukaryota</taxon>
        <taxon>Metazoa</taxon>
        <taxon>Chordata</taxon>
        <taxon>Craniata</taxon>
        <taxon>Vertebrata</taxon>
        <taxon>Euteleostomi</taxon>
        <taxon>Actinopterygii</taxon>
        <taxon>Neopterygii</taxon>
        <taxon>Teleostei</taxon>
        <taxon>Clupei</taxon>
        <taxon>Clupeiformes</taxon>
        <taxon>Clupeoidei</taxon>
        <taxon>Engraulidae</taxon>
        <taxon>Coilinae</taxon>
        <taxon>Coilia</taxon>
    </lineage>
</organism>
<dbReference type="Proteomes" id="UP001591681">
    <property type="component" value="Unassembled WGS sequence"/>
</dbReference>
<feature type="transmembrane region" description="Helical" evidence="5">
    <location>
        <begin position="381"/>
        <end position="401"/>
    </location>
</feature>
<dbReference type="Gene3D" id="3.80.10.10">
    <property type="entry name" value="Ribonuclease Inhibitor"/>
    <property type="match status" value="1"/>
</dbReference>
<comment type="caution">
    <text evidence="8">The sequence shown here is derived from an EMBL/GenBank/DDBJ whole genome shotgun (WGS) entry which is preliminary data.</text>
</comment>
<keyword evidence="5" id="KW-0472">Membrane</keyword>
<dbReference type="PANTHER" id="PTHR24366">
    <property type="entry name" value="IG(IMMUNOGLOBULIN) AND LRR(LEUCINE RICH REPEAT) DOMAINS"/>
    <property type="match status" value="1"/>
</dbReference>
<dbReference type="Pfam" id="PF13855">
    <property type="entry name" value="LRR_8"/>
    <property type="match status" value="1"/>
</dbReference>
<evidence type="ECO:0000259" key="7">
    <source>
        <dbReference type="PROSITE" id="PS50835"/>
    </source>
</evidence>
<evidence type="ECO:0000313" key="9">
    <source>
        <dbReference type="Proteomes" id="UP001591681"/>
    </source>
</evidence>
<evidence type="ECO:0000256" key="2">
    <source>
        <dbReference type="ARBA" id="ARBA00022729"/>
    </source>
</evidence>
<keyword evidence="2 6" id="KW-0732">Signal</keyword>
<dbReference type="InterPro" id="IPR001611">
    <property type="entry name" value="Leu-rich_rpt"/>
</dbReference>
<keyword evidence="3" id="KW-0677">Repeat</keyword>
<evidence type="ECO:0000256" key="5">
    <source>
        <dbReference type="SAM" id="Phobius"/>
    </source>
</evidence>
<feature type="domain" description="Ig-like" evidence="7">
    <location>
        <begin position="277"/>
        <end position="364"/>
    </location>
</feature>
<dbReference type="PROSITE" id="PS51450">
    <property type="entry name" value="LRR"/>
    <property type="match status" value="1"/>
</dbReference>
<name>A0ABD1KU09_9TELE</name>
<dbReference type="AlphaFoldDB" id="A0ABD1KU09"/>
<dbReference type="SUPFAM" id="SSF52058">
    <property type="entry name" value="L domain-like"/>
    <property type="match status" value="1"/>
</dbReference>
<dbReference type="SMART" id="SM00369">
    <property type="entry name" value="LRR_TYP"/>
    <property type="match status" value="5"/>
</dbReference>
<dbReference type="SUPFAM" id="SSF48726">
    <property type="entry name" value="Immunoglobulin"/>
    <property type="match status" value="1"/>
</dbReference>
<evidence type="ECO:0000313" key="8">
    <source>
        <dbReference type="EMBL" id="KAL2102641.1"/>
    </source>
</evidence>
<dbReference type="InterPro" id="IPR003599">
    <property type="entry name" value="Ig_sub"/>
</dbReference>
<dbReference type="InterPro" id="IPR013783">
    <property type="entry name" value="Ig-like_fold"/>
</dbReference>
<sequence length="467" mass="50935">MGLNGRVCHEASALLLFVSLALTTEGGFSQPCFSSGDIFVCRGQNLSAMPAELSDLTWRLDLSFNVIPSLNSSWTSRPLLRLEVLVLAQNALVTVAPGAFVDTPHLRHLDLSSNRLESLNEGAFRGLGELEELLLFDNHLRQISSGWAFEGLGGNSLRRLHLGRNRLTEFPRDMFESVAASAAAGSLSEPRVFDLSSNLLREVPVAYILSLPPQTQAAIYLHDNPLVCTCAVSSMLQQWADQSFRMMVGFQQGHACLSGSVKDRVNCSLERPNSAHPIRVLYEAKLGEWLLLSCLESVEQRRSSVRWGTPDQVTSPGVKEHLFVHPNGTLEIQGVREEDAGTYSCTVVSGELQGAVKVVEVIVSDNQVTTTPERGGNFHTAFTAMASSMVSMLLLVVYLYFSPCHCHRRQTSVTKRVVFVEPWMEVTAPNAAHLSAGTADPVATRGILKNGGPSSAKPPIKEICPLI</sequence>
<dbReference type="PANTHER" id="PTHR24366:SF161">
    <property type="entry name" value="TIR DOMAIN-CONTAINING PROTEIN"/>
    <property type="match status" value="1"/>
</dbReference>
<evidence type="ECO:0000256" key="3">
    <source>
        <dbReference type="ARBA" id="ARBA00022737"/>
    </source>
</evidence>
<keyword evidence="5" id="KW-0812">Transmembrane</keyword>
<feature type="signal peptide" evidence="6">
    <location>
        <begin position="1"/>
        <end position="23"/>
    </location>
</feature>
<gene>
    <name evidence="8" type="ORF">ACEWY4_001809</name>
</gene>
<proteinExistence type="predicted"/>
<evidence type="ECO:0000256" key="4">
    <source>
        <dbReference type="ARBA" id="ARBA00023157"/>
    </source>
</evidence>
<dbReference type="InterPro" id="IPR007110">
    <property type="entry name" value="Ig-like_dom"/>
</dbReference>
<keyword evidence="1" id="KW-0433">Leucine-rich repeat</keyword>
<dbReference type="PROSITE" id="PS50835">
    <property type="entry name" value="IG_LIKE"/>
    <property type="match status" value="1"/>
</dbReference>
<protein>
    <recommendedName>
        <fullName evidence="7">Ig-like domain-containing protein</fullName>
    </recommendedName>
</protein>
<evidence type="ECO:0000256" key="6">
    <source>
        <dbReference type="SAM" id="SignalP"/>
    </source>
</evidence>
<accession>A0ABD1KU09</accession>
<dbReference type="Gene3D" id="2.60.40.10">
    <property type="entry name" value="Immunoglobulins"/>
    <property type="match status" value="1"/>
</dbReference>